<dbReference type="Proteomes" id="UP001168528">
    <property type="component" value="Unassembled WGS sequence"/>
</dbReference>
<feature type="active site" evidence="4">
    <location>
        <position position="23"/>
    </location>
</feature>
<keyword evidence="8" id="KW-1185">Reference proteome</keyword>
<proteinExistence type="inferred from homology"/>
<name>A0ABT8REQ7_9BACT</name>
<sequence>MNHPTKKHMAVRVLGKVQEVFFRASTQRQAASLGLTGFVQNEKDGSVYLEAEGDEMALRQLLAWLHQGPDRARVTQVEVHETDELKGFATFEQKR</sequence>
<evidence type="ECO:0000256" key="3">
    <source>
        <dbReference type="ARBA" id="ARBA00047645"/>
    </source>
</evidence>
<organism evidence="7 8">
    <name type="scientific">Rhodocytophaga aerolata</name>
    <dbReference type="NCBI Taxonomy" id="455078"/>
    <lineage>
        <taxon>Bacteria</taxon>
        <taxon>Pseudomonadati</taxon>
        <taxon>Bacteroidota</taxon>
        <taxon>Cytophagia</taxon>
        <taxon>Cytophagales</taxon>
        <taxon>Rhodocytophagaceae</taxon>
        <taxon>Rhodocytophaga</taxon>
    </lineage>
</organism>
<comment type="caution">
    <text evidence="7">The sequence shown here is derived from an EMBL/GenBank/DDBJ whole genome shotgun (WGS) entry which is preliminary data.</text>
</comment>
<dbReference type="PROSITE" id="PS51160">
    <property type="entry name" value="ACYLPHOSPHATASE_3"/>
    <property type="match status" value="1"/>
</dbReference>
<dbReference type="SUPFAM" id="SSF54975">
    <property type="entry name" value="Acylphosphatase/BLUF domain-like"/>
    <property type="match status" value="1"/>
</dbReference>
<dbReference type="EC" id="3.6.1.7" evidence="2 4"/>
<dbReference type="PROSITE" id="PS00151">
    <property type="entry name" value="ACYLPHOSPHATASE_2"/>
    <property type="match status" value="1"/>
</dbReference>
<dbReference type="Pfam" id="PF00708">
    <property type="entry name" value="Acylphosphatase"/>
    <property type="match status" value="1"/>
</dbReference>
<dbReference type="PANTHER" id="PTHR47268">
    <property type="entry name" value="ACYLPHOSPHATASE"/>
    <property type="match status" value="1"/>
</dbReference>
<evidence type="ECO:0000313" key="8">
    <source>
        <dbReference type="Proteomes" id="UP001168528"/>
    </source>
</evidence>
<evidence type="ECO:0000259" key="6">
    <source>
        <dbReference type="PROSITE" id="PS51160"/>
    </source>
</evidence>
<evidence type="ECO:0000256" key="4">
    <source>
        <dbReference type="PROSITE-ProRule" id="PRU00520"/>
    </source>
</evidence>
<reference evidence="7" key="1">
    <citation type="submission" date="2023-07" db="EMBL/GenBank/DDBJ databases">
        <title>The genome sequence of Rhodocytophaga aerolata KACC 12507.</title>
        <authorList>
            <person name="Zhang X."/>
        </authorList>
    </citation>
    <scope>NUCLEOTIDE SEQUENCE</scope>
    <source>
        <strain evidence="7">KACC 12507</strain>
    </source>
</reference>
<keyword evidence="4" id="KW-0378">Hydrolase</keyword>
<evidence type="ECO:0000313" key="7">
    <source>
        <dbReference type="EMBL" id="MDO1450584.1"/>
    </source>
</evidence>
<dbReference type="InterPro" id="IPR020456">
    <property type="entry name" value="Acylphosphatase"/>
</dbReference>
<evidence type="ECO:0000256" key="2">
    <source>
        <dbReference type="ARBA" id="ARBA00012150"/>
    </source>
</evidence>
<dbReference type="Gene3D" id="3.30.70.100">
    <property type="match status" value="1"/>
</dbReference>
<protein>
    <recommendedName>
        <fullName evidence="2 4">acylphosphatase</fullName>
        <ecNumber evidence="2 4">3.6.1.7</ecNumber>
    </recommendedName>
</protein>
<feature type="domain" description="Acylphosphatase-like" evidence="6">
    <location>
        <begin position="8"/>
        <end position="95"/>
    </location>
</feature>
<dbReference type="RefSeq" id="WP_302041386.1">
    <property type="nucleotide sequence ID" value="NZ_JAUKPO010000033.1"/>
</dbReference>
<comment type="catalytic activity">
    <reaction evidence="3 4">
        <text>an acyl phosphate + H2O = a carboxylate + phosphate + H(+)</text>
        <dbReference type="Rhea" id="RHEA:14965"/>
        <dbReference type="ChEBI" id="CHEBI:15377"/>
        <dbReference type="ChEBI" id="CHEBI:15378"/>
        <dbReference type="ChEBI" id="CHEBI:29067"/>
        <dbReference type="ChEBI" id="CHEBI:43474"/>
        <dbReference type="ChEBI" id="CHEBI:59918"/>
        <dbReference type="EC" id="3.6.1.7"/>
    </reaction>
</comment>
<gene>
    <name evidence="7" type="ORF">Q0590_30195</name>
</gene>
<dbReference type="InterPro" id="IPR001792">
    <property type="entry name" value="Acylphosphatase-like_dom"/>
</dbReference>
<dbReference type="PANTHER" id="PTHR47268:SF4">
    <property type="entry name" value="ACYLPHOSPHATASE"/>
    <property type="match status" value="1"/>
</dbReference>
<evidence type="ECO:0000256" key="5">
    <source>
        <dbReference type="RuleBase" id="RU004168"/>
    </source>
</evidence>
<comment type="similarity">
    <text evidence="1 5">Belongs to the acylphosphatase family.</text>
</comment>
<dbReference type="InterPro" id="IPR017968">
    <property type="entry name" value="Acylphosphatase_CS"/>
</dbReference>
<accession>A0ABT8REQ7</accession>
<dbReference type="EMBL" id="JAUKPO010000033">
    <property type="protein sequence ID" value="MDO1450584.1"/>
    <property type="molecule type" value="Genomic_DNA"/>
</dbReference>
<dbReference type="InterPro" id="IPR036046">
    <property type="entry name" value="Acylphosphatase-like_dom_sf"/>
</dbReference>
<evidence type="ECO:0000256" key="1">
    <source>
        <dbReference type="ARBA" id="ARBA00005614"/>
    </source>
</evidence>
<feature type="active site" evidence="4">
    <location>
        <position position="41"/>
    </location>
</feature>